<evidence type="ECO:0000313" key="2">
    <source>
        <dbReference type="EMBL" id="MCX3058409.1"/>
    </source>
</evidence>
<reference evidence="2" key="1">
    <citation type="submission" date="2022-10" db="EMBL/GenBank/DDBJ databases">
        <title>Streptomyces beihaiensis sp. nov., a chitin degrading actinobacterium, isolated from shrimp pond soil.</title>
        <authorList>
            <person name="Xie J."/>
            <person name="Shen N."/>
        </authorList>
    </citation>
    <scope>NUCLEOTIDE SEQUENCE</scope>
    <source>
        <strain evidence="2">GXMU-J5</strain>
    </source>
</reference>
<dbReference type="Proteomes" id="UP001163064">
    <property type="component" value="Unassembled WGS sequence"/>
</dbReference>
<accession>A0ABT3TMY9</accession>
<dbReference type="RefSeq" id="WP_266595406.1">
    <property type="nucleotide sequence ID" value="NZ_JAPHNL010000003.1"/>
</dbReference>
<sequence>MPPRRVVTSKSREPRERYAEEVRKLRLDRGLSFRQIGEQLGWDASLFSKIESGETVGGPEVAQAMDHFYGTKDMVLALWELAIADRTQFKARYQRYMLLESEALSLWHFGVSVLHGLLQTREYAREVLASGGHTGEELEKQVKARLTRRELIEGERAPLFRAVVSEAVLRTALKDEAAWREQLKFLVEMSERSNVKLHVLPFSAGPHGLDSTDVMFLRLQDGRTVAYIENAYQGELIETNSAVERLQRAYDALRDLALAPAESRTFILRMLEEASCDPST</sequence>
<keyword evidence="3" id="KW-1185">Reference proteome</keyword>
<dbReference type="InterPro" id="IPR043917">
    <property type="entry name" value="DUF5753"/>
</dbReference>
<dbReference type="SMART" id="SM00530">
    <property type="entry name" value="HTH_XRE"/>
    <property type="match status" value="1"/>
</dbReference>
<evidence type="ECO:0000259" key="1">
    <source>
        <dbReference type="PROSITE" id="PS50943"/>
    </source>
</evidence>
<dbReference type="Pfam" id="PF13560">
    <property type="entry name" value="HTH_31"/>
    <property type="match status" value="1"/>
</dbReference>
<name>A0ABT3TMY9_9ACTN</name>
<dbReference type="EMBL" id="JAPHNL010000003">
    <property type="protein sequence ID" value="MCX3058409.1"/>
    <property type="molecule type" value="Genomic_DNA"/>
</dbReference>
<dbReference type="InterPro" id="IPR010982">
    <property type="entry name" value="Lambda_DNA-bd_dom_sf"/>
</dbReference>
<dbReference type="PROSITE" id="PS50943">
    <property type="entry name" value="HTH_CROC1"/>
    <property type="match status" value="1"/>
</dbReference>
<dbReference type="SUPFAM" id="SSF47413">
    <property type="entry name" value="lambda repressor-like DNA-binding domains"/>
    <property type="match status" value="1"/>
</dbReference>
<dbReference type="Pfam" id="PF19054">
    <property type="entry name" value="DUF5753"/>
    <property type="match status" value="1"/>
</dbReference>
<dbReference type="Gene3D" id="1.10.260.40">
    <property type="entry name" value="lambda repressor-like DNA-binding domains"/>
    <property type="match status" value="1"/>
</dbReference>
<feature type="domain" description="HTH cro/C1-type" evidence="1">
    <location>
        <begin position="22"/>
        <end position="77"/>
    </location>
</feature>
<protein>
    <submittedName>
        <fullName evidence="2">Helix-turn-helix transcriptional regulator</fullName>
    </submittedName>
</protein>
<dbReference type="CDD" id="cd00093">
    <property type="entry name" value="HTH_XRE"/>
    <property type="match status" value="1"/>
</dbReference>
<proteinExistence type="predicted"/>
<organism evidence="2 3">
    <name type="scientific">Streptomyces beihaiensis</name>
    <dbReference type="NCBI Taxonomy" id="2984495"/>
    <lineage>
        <taxon>Bacteria</taxon>
        <taxon>Bacillati</taxon>
        <taxon>Actinomycetota</taxon>
        <taxon>Actinomycetes</taxon>
        <taxon>Kitasatosporales</taxon>
        <taxon>Streptomycetaceae</taxon>
        <taxon>Streptomyces</taxon>
    </lineage>
</organism>
<dbReference type="InterPro" id="IPR001387">
    <property type="entry name" value="Cro/C1-type_HTH"/>
</dbReference>
<evidence type="ECO:0000313" key="3">
    <source>
        <dbReference type="Proteomes" id="UP001163064"/>
    </source>
</evidence>
<gene>
    <name evidence="2" type="ORF">OFY01_01200</name>
</gene>
<comment type="caution">
    <text evidence="2">The sequence shown here is derived from an EMBL/GenBank/DDBJ whole genome shotgun (WGS) entry which is preliminary data.</text>
</comment>